<evidence type="ECO:0000256" key="4">
    <source>
        <dbReference type="ARBA" id="ARBA00022991"/>
    </source>
</evidence>
<name>A0A3G1IVV2_9EUKA</name>
<dbReference type="PIRSF" id="PIRSF000081">
    <property type="entry name" value="Phycocyanin"/>
    <property type="match status" value="1"/>
</dbReference>
<reference evidence="8" key="1">
    <citation type="submission" date="2017-05" db="EMBL/GenBank/DDBJ databases">
        <title>Plastid comparative genomics reveals ancient divergence between Glaucophyte genera.</title>
        <authorList>
            <person name="Figueroa-Martinez F.J."/>
            <person name="Jackson C."/>
            <person name="Reyes-Prieto A."/>
        </authorList>
    </citation>
    <scope>NUCLEOTIDE SEQUENCE</scope>
    <source>
        <strain evidence="8">SAG 46.84</strain>
    </source>
</reference>
<feature type="binding site" evidence="6">
    <location>
        <position position="77"/>
    </location>
    <ligand>
        <name>(2R,3E)-phycocyanobilin</name>
        <dbReference type="ChEBI" id="CHEBI:85275"/>
        <label>2</label>
    </ligand>
</feature>
<dbReference type="RefSeq" id="YP_009546092.1">
    <property type="nucleotide sequence ID" value="NC_040153.1"/>
</dbReference>
<evidence type="ECO:0000313" key="8">
    <source>
        <dbReference type="EMBL" id="ASQ40153.1"/>
    </source>
</evidence>
<dbReference type="GeneID" id="38572577"/>
<organism evidence="8">
    <name type="scientific">Gloeochaete wittrockiana</name>
    <dbReference type="NCBI Taxonomy" id="38269"/>
    <lineage>
        <taxon>Eukaryota</taxon>
        <taxon>Glaucocystophyceae</taxon>
        <taxon>Gloeochaetales</taxon>
        <taxon>Gloeochaetaceae</taxon>
        <taxon>Gloeochaete</taxon>
    </lineage>
</organism>
<keyword evidence="3" id="KW-0194">Cyanelle</keyword>
<dbReference type="GO" id="GO:0033115">
    <property type="term" value="C:cyanelle thylakoid membrane"/>
    <property type="evidence" value="ECO:0007669"/>
    <property type="project" value="UniProtKB-SubCell"/>
</dbReference>
<dbReference type="InterPro" id="IPR012128">
    <property type="entry name" value="Phycobilisome_asu/bsu"/>
</dbReference>
<dbReference type="GO" id="GO:0030089">
    <property type="term" value="C:phycobilisome"/>
    <property type="evidence" value="ECO:0007669"/>
    <property type="project" value="InterPro"/>
</dbReference>
<evidence type="ECO:0000256" key="3">
    <source>
        <dbReference type="ARBA" id="ARBA00022874"/>
    </source>
</evidence>
<keyword evidence="4" id="KW-0157">Chromophore</keyword>
<accession>A0A3G1IVV2</accession>
<sequence length="169" mass="18934">MKDAISAVIEQNDVNGKYVSIDSIDKIQVYLKTGLQRLTIAKVINSNSPEIIKKAADLMFLQSPELLRPGGNANTTRRYAACLRDLEYYLRYSYYSIIAGDFTILDERVLNGLKQTYNILGVPVGPTVAGINNIKEVIKELINSEDSVTNLLISEPFDYLSIKLSERNI</sequence>
<dbReference type="GO" id="GO:0015979">
    <property type="term" value="P:photosynthesis"/>
    <property type="evidence" value="ECO:0007669"/>
    <property type="project" value="InterPro"/>
</dbReference>
<comment type="subcellular location">
    <subcellularLocation>
        <location evidence="1">Plastid</location>
        <location evidence="1">Cyanelle thylakoid membrane</location>
        <topology evidence="1">Peripheral membrane protein</topology>
        <orientation evidence="1">Stromal side</orientation>
    </subcellularLocation>
</comment>
<evidence type="ECO:0000256" key="7">
    <source>
        <dbReference type="PIRSR" id="PIRSR000081-2"/>
    </source>
</evidence>
<keyword evidence="5" id="KW-0089">Bile pigment</keyword>
<comment type="similarity">
    <text evidence="2">Belongs to the phycobiliprotein family.</text>
</comment>
<gene>
    <name evidence="8" type="primary">apcF</name>
</gene>
<geneLocation type="plastid" evidence="8"/>
<dbReference type="InterPro" id="IPR009050">
    <property type="entry name" value="Globin-like_sf"/>
</dbReference>
<dbReference type="AlphaFoldDB" id="A0A3G1IVV2"/>
<dbReference type="PANTHER" id="PTHR34011">
    <property type="entry name" value="PHYCOBILISOME 32.1 KDA LINKER POLYPEPTIDE, PHYCOCYANIN-ASSOCIATED, ROD 2-RELATED"/>
    <property type="match status" value="1"/>
</dbReference>
<dbReference type="PANTHER" id="PTHR34011:SF3">
    <property type="entry name" value="ALLOPHYCOCYANIN BETA CHAIN"/>
    <property type="match status" value="1"/>
</dbReference>
<evidence type="ECO:0000256" key="6">
    <source>
        <dbReference type="PIRSR" id="PIRSR000081-1"/>
    </source>
</evidence>
<evidence type="ECO:0000256" key="1">
    <source>
        <dbReference type="ARBA" id="ARBA00004582"/>
    </source>
</evidence>
<evidence type="ECO:0000256" key="5">
    <source>
        <dbReference type="ARBA" id="ARBA00023307"/>
    </source>
</evidence>
<protein>
    <submittedName>
        <fullName evidence="8">Allophycocyanin beta 18 subunit</fullName>
    </submittedName>
</protein>
<feature type="binding site" description="covalent" evidence="6">
    <location>
        <position position="82"/>
    </location>
    <ligand>
        <name>(2R,3E)-phycocyanobilin</name>
        <dbReference type="ChEBI" id="CHEBI:85275"/>
        <label>2</label>
    </ligand>
</feature>
<proteinExistence type="inferred from homology"/>
<feature type="binding site" evidence="6">
    <location>
        <position position="72"/>
    </location>
    <ligand>
        <name>(2R,3E)-phycocyanobilin</name>
        <dbReference type="ChEBI" id="CHEBI:85275"/>
        <label>2</label>
    </ligand>
</feature>
<dbReference type="Gene3D" id="1.10.490.20">
    <property type="entry name" value="Phycocyanins"/>
    <property type="match status" value="1"/>
</dbReference>
<dbReference type="SUPFAM" id="SSF46458">
    <property type="entry name" value="Globin-like"/>
    <property type="match status" value="1"/>
</dbReference>
<evidence type="ECO:0000256" key="2">
    <source>
        <dbReference type="ARBA" id="ARBA00008182"/>
    </source>
</evidence>
<feature type="modified residue" description="N4-methylasparagine" evidence="7">
    <location>
        <position position="72"/>
    </location>
</feature>
<dbReference type="EMBL" id="MF167426">
    <property type="protein sequence ID" value="ASQ40153.1"/>
    <property type="molecule type" value="Genomic_DNA"/>
</dbReference>
<keyword evidence="8" id="KW-0934">Plastid</keyword>
<dbReference type="InterPro" id="IPR038719">
    <property type="entry name" value="Phycobilisome_asu/bsu_sf"/>
</dbReference>
<dbReference type="Pfam" id="PF00502">
    <property type="entry name" value="Phycobilisome"/>
    <property type="match status" value="1"/>
</dbReference>